<dbReference type="Pfam" id="PF08690">
    <property type="entry name" value="GET2"/>
    <property type="match status" value="1"/>
</dbReference>
<keyword evidence="3 5" id="KW-0472">Membrane</keyword>
<feature type="compositionally biased region" description="Basic and acidic residues" evidence="4">
    <location>
        <begin position="30"/>
        <end position="41"/>
    </location>
</feature>
<evidence type="ECO:0000256" key="2">
    <source>
        <dbReference type="ARBA" id="ARBA00022989"/>
    </source>
</evidence>
<evidence type="ECO:0000256" key="3">
    <source>
        <dbReference type="ARBA" id="ARBA00023136"/>
    </source>
</evidence>
<accession>A0A8H5M114</accession>
<evidence type="ECO:0000256" key="4">
    <source>
        <dbReference type="SAM" id="MobiDB-lite"/>
    </source>
</evidence>
<proteinExistence type="predicted"/>
<dbReference type="EMBL" id="JAACJP010000026">
    <property type="protein sequence ID" value="KAF5376897.1"/>
    <property type="molecule type" value="Genomic_DNA"/>
</dbReference>
<dbReference type="OrthoDB" id="5393181at2759"/>
<keyword evidence="1 5" id="KW-0812">Transmembrane</keyword>
<dbReference type="GO" id="GO:0006890">
    <property type="term" value="P:retrograde vesicle-mediated transport, Golgi to endoplasmic reticulum"/>
    <property type="evidence" value="ECO:0007669"/>
    <property type="project" value="TreeGrafter"/>
</dbReference>
<gene>
    <name evidence="6" type="ORF">D9615_007202</name>
</gene>
<name>A0A8H5M114_9AGAR</name>
<keyword evidence="7" id="KW-1185">Reference proteome</keyword>
<reference evidence="6 7" key="1">
    <citation type="journal article" date="2020" name="ISME J.">
        <title>Uncovering the hidden diversity of litter-decomposition mechanisms in mushroom-forming fungi.</title>
        <authorList>
            <person name="Floudas D."/>
            <person name="Bentzer J."/>
            <person name="Ahren D."/>
            <person name="Johansson T."/>
            <person name="Persson P."/>
            <person name="Tunlid A."/>
        </authorList>
    </citation>
    <scope>NUCLEOTIDE SEQUENCE [LARGE SCALE GENOMIC DNA]</scope>
    <source>
        <strain evidence="6 7">CBS 661.87</strain>
    </source>
</reference>
<comment type="caution">
    <text evidence="6">The sequence shown here is derived from an EMBL/GenBank/DDBJ whole genome shotgun (WGS) entry which is preliminary data.</text>
</comment>
<sequence>MSASARAEARRKAILSRGSDRLAKLTTSARGDDPAYMHDDPPLPSISTGLKTFVGEESSMPTPPNRPSPSPSPRAARTAPAAASTSPFAAAGSKANAAPDHPVWSEQQQQQFMQALMAASPLSRSPESLPGLTPTDVDPALPPMDNPLAAMLFPQGAGAFSSGPAGKAPAGAAPAPPPTRLQRLMPFVHLITMWCMLAYFVLYMEPKTLAEVGGSGIGLWRRWAELGESSPLGDVAQILRIQVMPFFWAFTTLQIVLHSVRIFSGFDAVQPPTLLAIALPHLPPPLPSIIVNGLKYLQMGSLFLDDLSGLVVGLGFIVLFSGWLAA</sequence>
<protein>
    <submittedName>
        <fullName evidence="6">Uncharacterized protein</fullName>
    </submittedName>
</protein>
<organism evidence="6 7">
    <name type="scientific">Tricholomella constricta</name>
    <dbReference type="NCBI Taxonomy" id="117010"/>
    <lineage>
        <taxon>Eukaryota</taxon>
        <taxon>Fungi</taxon>
        <taxon>Dikarya</taxon>
        <taxon>Basidiomycota</taxon>
        <taxon>Agaricomycotina</taxon>
        <taxon>Agaricomycetes</taxon>
        <taxon>Agaricomycetidae</taxon>
        <taxon>Agaricales</taxon>
        <taxon>Tricholomatineae</taxon>
        <taxon>Lyophyllaceae</taxon>
        <taxon>Tricholomella</taxon>
    </lineage>
</organism>
<feature type="compositionally biased region" description="Pro residues" evidence="4">
    <location>
        <begin position="61"/>
        <end position="72"/>
    </location>
</feature>
<evidence type="ECO:0000256" key="1">
    <source>
        <dbReference type="ARBA" id="ARBA00022692"/>
    </source>
</evidence>
<feature type="transmembrane region" description="Helical" evidence="5">
    <location>
        <begin position="307"/>
        <end position="325"/>
    </location>
</feature>
<evidence type="ECO:0000313" key="7">
    <source>
        <dbReference type="Proteomes" id="UP000565441"/>
    </source>
</evidence>
<dbReference type="AlphaFoldDB" id="A0A8H5M114"/>
<feature type="region of interest" description="Disordered" evidence="4">
    <location>
        <begin position="1"/>
        <end position="106"/>
    </location>
</feature>
<dbReference type="PANTHER" id="PTHR28263">
    <property type="entry name" value="GOLGI TO ER TRAFFIC PROTEIN 2"/>
    <property type="match status" value="1"/>
</dbReference>
<dbReference type="PANTHER" id="PTHR28263:SF1">
    <property type="entry name" value="GOLGI TO ER TRAFFIC PROTEIN 2"/>
    <property type="match status" value="1"/>
</dbReference>
<feature type="compositionally biased region" description="Low complexity" evidence="4">
    <location>
        <begin position="73"/>
        <end position="91"/>
    </location>
</feature>
<feature type="transmembrane region" description="Helical" evidence="5">
    <location>
        <begin position="184"/>
        <end position="204"/>
    </location>
</feature>
<dbReference type="Proteomes" id="UP000565441">
    <property type="component" value="Unassembled WGS sequence"/>
</dbReference>
<keyword evidence="2 5" id="KW-1133">Transmembrane helix</keyword>
<dbReference type="InterPro" id="IPR028143">
    <property type="entry name" value="Get2/sif1"/>
</dbReference>
<evidence type="ECO:0000313" key="6">
    <source>
        <dbReference type="EMBL" id="KAF5376897.1"/>
    </source>
</evidence>
<evidence type="ECO:0000256" key="5">
    <source>
        <dbReference type="SAM" id="Phobius"/>
    </source>
</evidence>